<dbReference type="GO" id="GO:0016579">
    <property type="term" value="P:protein deubiquitination"/>
    <property type="evidence" value="ECO:0007669"/>
    <property type="project" value="TreeGrafter"/>
</dbReference>
<dbReference type="KEGG" id="ccp:CHC_T00007985001"/>
<proteinExistence type="predicted"/>
<dbReference type="Pfam" id="PF02338">
    <property type="entry name" value="OTU"/>
    <property type="match status" value="1"/>
</dbReference>
<dbReference type="STRING" id="2769.R7QTE7"/>
<organism evidence="5 6">
    <name type="scientific">Chondrus crispus</name>
    <name type="common">Carrageen Irish moss</name>
    <name type="synonym">Polymorpha crispa</name>
    <dbReference type="NCBI Taxonomy" id="2769"/>
    <lineage>
        <taxon>Eukaryota</taxon>
        <taxon>Rhodophyta</taxon>
        <taxon>Florideophyceae</taxon>
        <taxon>Rhodymeniophycidae</taxon>
        <taxon>Gigartinales</taxon>
        <taxon>Gigartinaceae</taxon>
        <taxon>Chondrus</taxon>
    </lineage>
</organism>
<dbReference type="GO" id="GO:0005829">
    <property type="term" value="C:cytosol"/>
    <property type="evidence" value="ECO:0007669"/>
    <property type="project" value="TreeGrafter"/>
</dbReference>
<dbReference type="Gramene" id="CDF41394">
    <property type="protein sequence ID" value="CDF41394"/>
    <property type="gene ID" value="CHC_T00007985001"/>
</dbReference>
<dbReference type="GO" id="GO:0036503">
    <property type="term" value="P:ERAD pathway"/>
    <property type="evidence" value="ECO:0007669"/>
    <property type="project" value="TreeGrafter"/>
</dbReference>
<dbReference type="PANTHER" id="PTHR13312:SF0">
    <property type="entry name" value="UBIQUITIN THIOESTERASE OTU1"/>
    <property type="match status" value="1"/>
</dbReference>
<dbReference type="PhylomeDB" id="R7QTE7"/>
<dbReference type="RefSeq" id="XP_005711688.1">
    <property type="nucleotide sequence ID" value="XM_005711631.1"/>
</dbReference>
<dbReference type="OMA" id="EVICDND"/>
<dbReference type="CDD" id="cd22746">
    <property type="entry name" value="OTU_plant_OTU3_4-like"/>
    <property type="match status" value="1"/>
</dbReference>
<comment type="function">
    <text evidence="3">Hydrolase that can remove conjugated ubiquitin from proteins and may therefore play an important regulatory role at the level of protein turnover by preventing degradation.</text>
</comment>
<sequence>MAIPSRRFIVFSPTPQVPFANRLAYTSRRLLSLAFNQPPIQPVRASSLQVVPVRGDGRCLYRAIAKGLANSEGRRLTENLERADADALRSLAWKAICVDRTKEFAAKHVIEGSISSYCRQMRAPTFYAGEAEMLALVDVLKVPIKVYLNHGGELRNIVTYGEKYKKRKGRLSRDIAVRVLYANGNHYDALVPR</sequence>
<dbReference type="Gene3D" id="3.90.70.80">
    <property type="match status" value="1"/>
</dbReference>
<dbReference type="InterPro" id="IPR038765">
    <property type="entry name" value="Papain-like_cys_pep_sf"/>
</dbReference>
<keyword evidence="2 3" id="KW-0378">Hydrolase</keyword>
<evidence type="ECO:0000256" key="3">
    <source>
        <dbReference type="RuleBase" id="RU367104"/>
    </source>
</evidence>
<dbReference type="GO" id="GO:0005634">
    <property type="term" value="C:nucleus"/>
    <property type="evidence" value="ECO:0007669"/>
    <property type="project" value="TreeGrafter"/>
</dbReference>
<gene>
    <name evidence="5" type="ORF">CHC_T00007985001</name>
</gene>
<keyword evidence="6" id="KW-1185">Reference proteome</keyword>
<dbReference type="AlphaFoldDB" id="R7QTE7"/>
<dbReference type="SUPFAM" id="SSF54001">
    <property type="entry name" value="Cysteine proteinases"/>
    <property type="match status" value="1"/>
</dbReference>
<evidence type="ECO:0000259" key="4">
    <source>
        <dbReference type="PROSITE" id="PS50802"/>
    </source>
</evidence>
<dbReference type="PANTHER" id="PTHR13312">
    <property type="entry name" value="HIV-INDUCED PROTEIN-7-LIKE PROTEASE"/>
    <property type="match status" value="1"/>
</dbReference>
<keyword evidence="3" id="KW-0645">Protease</keyword>
<comment type="subcellular location">
    <subcellularLocation>
        <location evidence="3">Cytoplasm</location>
    </subcellularLocation>
</comment>
<protein>
    <recommendedName>
        <fullName evidence="3">Ubiquitin thioesterase OTU</fullName>
        <ecNumber evidence="3">3.4.19.12</ecNumber>
    </recommendedName>
</protein>
<accession>R7QTE7</accession>
<dbReference type="PROSITE" id="PS50802">
    <property type="entry name" value="OTU"/>
    <property type="match status" value="1"/>
</dbReference>
<reference evidence="6" key="1">
    <citation type="journal article" date="2013" name="Proc. Natl. Acad. Sci. U.S.A.">
        <title>Genome structure and metabolic features in the red seaweed Chondrus crispus shed light on evolution of the Archaeplastida.</title>
        <authorList>
            <person name="Collen J."/>
            <person name="Porcel B."/>
            <person name="Carre W."/>
            <person name="Ball S.G."/>
            <person name="Chaparro C."/>
            <person name="Tonon T."/>
            <person name="Barbeyron T."/>
            <person name="Michel G."/>
            <person name="Noel B."/>
            <person name="Valentin K."/>
            <person name="Elias M."/>
            <person name="Artiguenave F."/>
            <person name="Arun A."/>
            <person name="Aury J.M."/>
            <person name="Barbosa-Neto J.F."/>
            <person name="Bothwell J.H."/>
            <person name="Bouget F.Y."/>
            <person name="Brillet L."/>
            <person name="Cabello-Hurtado F."/>
            <person name="Capella-Gutierrez S."/>
            <person name="Charrier B."/>
            <person name="Cladiere L."/>
            <person name="Cock J.M."/>
            <person name="Coelho S.M."/>
            <person name="Colleoni C."/>
            <person name="Czjzek M."/>
            <person name="Da Silva C."/>
            <person name="Delage L."/>
            <person name="Denoeud F."/>
            <person name="Deschamps P."/>
            <person name="Dittami S.M."/>
            <person name="Gabaldon T."/>
            <person name="Gachon C.M."/>
            <person name="Groisillier A."/>
            <person name="Herve C."/>
            <person name="Jabbari K."/>
            <person name="Katinka M."/>
            <person name="Kloareg B."/>
            <person name="Kowalczyk N."/>
            <person name="Labadie K."/>
            <person name="Leblanc C."/>
            <person name="Lopez P.J."/>
            <person name="McLachlan D.H."/>
            <person name="Meslet-Cladiere L."/>
            <person name="Moustafa A."/>
            <person name="Nehr Z."/>
            <person name="Nyvall Collen P."/>
            <person name="Panaud O."/>
            <person name="Partensky F."/>
            <person name="Poulain J."/>
            <person name="Rensing S.A."/>
            <person name="Rousvoal S."/>
            <person name="Samson G."/>
            <person name="Symeonidi A."/>
            <person name="Weissenbach J."/>
            <person name="Zambounis A."/>
            <person name="Wincker P."/>
            <person name="Boyen C."/>
        </authorList>
    </citation>
    <scope>NUCLEOTIDE SEQUENCE [LARGE SCALE GENOMIC DNA]</scope>
    <source>
        <strain evidence="6">cv. Stackhouse</strain>
    </source>
</reference>
<dbReference type="GO" id="GO:0004843">
    <property type="term" value="F:cysteine-type deubiquitinase activity"/>
    <property type="evidence" value="ECO:0007669"/>
    <property type="project" value="UniProtKB-UniRule"/>
</dbReference>
<comment type="catalytic activity">
    <reaction evidence="1 3">
        <text>Thiol-dependent hydrolysis of ester, thioester, amide, peptide and isopeptide bonds formed by the C-terminal Gly of ubiquitin (a 76-residue protein attached to proteins as an intracellular targeting signal).</text>
        <dbReference type="EC" id="3.4.19.12"/>
    </reaction>
</comment>
<name>R7QTE7_CHOCR</name>
<dbReference type="EMBL" id="HG002370">
    <property type="protein sequence ID" value="CDF41394.1"/>
    <property type="molecule type" value="Genomic_DNA"/>
</dbReference>
<dbReference type="EC" id="3.4.19.12" evidence="3"/>
<evidence type="ECO:0000313" key="5">
    <source>
        <dbReference type="EMBL" id="CDF41394.1"/>
    </source>
</evidence>
<evidence type="ECO:0000256" key="1">
    <source>
        <dbReference type="ARBA" id="ARBA00000707"/>
    </source>
</evidence>
<feature type="domain" description="OTU" evidence="4">
    <location>
        <begin position="48"/>
        <end position="193"/>
    </location>
</feature>
<keyword evidence="3" id="KW-0788">Thiol protease</keyword>
<evidence type="ECO:0000313" key="6">
    <source>
        <dbReference type="Proteomes" id="UP000012073"/>
    </source>
</evidence>
<keyword evidence="3" id="KW-0833">Ubl conjugation pathway</keyword>
<dbReference type="GO" id="GO:0030968">
    <property type="term" value="P:endoplasmic reticulum unfolded protein response"/>
    <property type="evidence" value="ECO:0007669"/>
    <property type="project" value="TreeGrafter"/>
</dbReference>
<dbReference type="OrthoDB" id="409956at2759"/>
<evidence type="ECO:0000256" key="2">
    <source>
        <dbReference type="ARBA" id="ARBA00022801"/>
    </source>
</evidence>
<dbReference type="GeneID" id="17319402"/>
<dbReference type="InterPro" id="IPR003323">
    <property type="entry name" value="OTU_dom"/>
</dbReference>
<keyword evidence="3" id="KW-0963">Cytoplasm</keyword>
<dbReference type="Proteomes" id="UP000012073">
    <property type="component" value="Unassembled WGS sequence"/>
</dbReference>